<keyword evidence="2" id="KW-1185">Reference proteome</keyword>
<evidence type="ECO:0000313" key="1">
    <source>
        <dbReference type="EMBL" id="KAE9636135.1"/>
    </source>
</evidence>
<comment type="caution">
    <text evidence="1">The sequence shown here is derived from an EMBL/GenBank/DDBJ whole genome shotgun (WGS) entry which is preliminary data.</text>
</comment>
<name>A0A7C8LG22_9FIRM</name>
<organism evidence="1 2">
    <name type="scientific">Defluviitalea raffinosedens</name>
    <dbReference type="NCBI Taxonomy" id="1450156"/>
    <lineage>
        <taxon>Bacteria</taxon>
        <taxon>Bacillati</taxon>
        <taxon>Bacillota</taxon>
        <taxon>Clostridia</taxon>
        <taxon>Lachnospirales</taxon>
        <taxon>Defluviitaleaceae</taxon>
        <taxon>Defluviitalea</taxon>
    </lineage>
</organism>
<dbReference type="RefSeq" id="WP_158739389.1">
    <property type="nucleotide sequence ID" value="NZ_WSLF01000002.1"/>
</dbReference>
<sequence length="60" mass="6798">MKPYEDLIADIATKGIPNKPFFTVVQLNNGHVYTIEADSTEELYQTVSRLEEEAKQKGLL</sequence>
<gene>
    <name evidence="1" type="ORF">GND95_03140</name>
</gene>
<reference evidence="1 2" key="1">
    <citation type="submission" date="2019-12" db="EMBL/GenBank/DDBJ databases">
        <title>Defluviitalea raffinosedens, isolated from a biogas fermenter, genome sequencing and characterization.</title>
        <authorList>
            <person name="Rettenmaier R."/>
            <person name="Schneider M."/>
            <person name="Neuhaus K."/>
            <person name="Liebl W."/>
            <person name="Zverlov V."/>
        </authorList>
    </citation>
    <scope>NUCLEOTIDE SEQUENCE [LARGE SCALE GENOMIC DNA]</scope>
    <source>
        <strain evidence="1 2">249c-K6</strain>
    </source>
</reference>
<dbReference type="OrthoDB" id="9873498at2"/>
<dbReference type="Proteomes" id="UP000483018">
    <property type="component" value="Unassembled WGS sequence"/>
</dbReference>
<accession>A0A7C8LG22</accession>
<dbReference type="AlphaFoldDB" id="A0A7C8LG22"/>
<evidence type="ECO:0000313" key="2">
    <source>
        <dbReference type="Proteomes" id="UP000483018"/>
    </source>
</evidence>
<dbReference type="EMBL" id="WSLF01000002">
    <property type="protein sequence ID" value="KAE9636135.1"/>
    <property type="molecule type" value="Genomic_DNA"/>
</dbReference>
<protein>
    <submittedName>
        <fullName evidence="1">Uncharacterized protein</fullName>
    </submittedName>
</protein>
<proteinExistence type="predicted"/>